<dbReference type="SUPFAM" id="SSF89009">
    <property type="entry name" value="GAT-like domain"/>
    <property type="match status" value="1"/>
</dbReference>
<evidence type="ECO:0000256" key="2">
    <source>
        <dbReference type="ARBA" id="ARBA00004220"/>
    </source>
</evidence>
<organism evidence="14 15">
    <name type="scientific">Apodemus speciosus</name>
    <name type="common">Large Japanese field mouse</name>
    <dbReference type="NCBI Taxonomy" id="105296"/>
    <lineage>
        <taxon>Eukaryota</taxon>
        <taxon>Metazoa</taxon>
        <taxon>Chordata</taxon>
        <taxon>Craniata</taxon>
        <taxon>Vertebrata</taxon>
        <taxon>Euteleostomi</taxon>
        <taxon>Mammalia</taxon>
        <taxon>Eutheria</taxon>
        <taxon>Euarchontoglires</taxon>
        <taxon>Glires</taxon>
        <taxon>Rodentia</taxon>
        <taxon>Myomorpha</taxon>
        <taxon>Muroidea</taxon>
        <taxon>Muridae</taxon>
        <taxon>Murinae</taxon>
        <taxon>Apodemus</taxon>
    </lineage>
</organism>
<dbReference type="PANTHER" id="PTHR45905">
    <property type="entry name" value="GOLGI-LOCALIZED, GAMMA-ADAPTIN EAR CONTAINING, ARF BINDING PROTEIN"/>
    <property type="match status" value="1"/>
</dbReference>
<feature type="region of interest" description="Disordered" evidence="10">
    <location>
        <begin position="333"/>
        <end position="385"/>
    </location>
</feature>
<dbReference type="PROSITE" id="PS50179">
    <property type="entry name" value="VHS"/>
    <property type="match status" value="1"/>
</dbReference>
<dbReference type="InterPro" id="IPR044111">
    <property type="entry name" value="GAT_GGA3"/>
</dbReference>
<dbReference type="InterPro" id="IPR041198">
    <property type="entry name" value="GGA_N-GAT"/>
</dbReference>
<dbReference type="InterPro" id="IPR002014">
    <property type="entry name" value="VHS_dom"/>
</dbReference>
<dbReference type="PROSITE" id="PS50909">
    <property type="entry name" value="GAT"/>
    <property type="match status" value="1"/>
</dbReference>
<dbReference type="SUPFAM" id="SSF48464">
    <property type="entry name" value="ENTH/VHS domain"/>
    <property type="match status" value="1"/>
</dbReference>
<evidence type="ECO:0000256" key="7">
    <source>
        <dbReference type="ARBA" id="ARBA00022927"/>
    </source>
</evidence>
<keyword evidence="15" id="KW-1185">Reference proteome</keyword>
<dbReference type="CDD" id="cd14240">
    <property type="entry name" value="GAT_GGA3"/>
    <property type="match status" value="1"/>
</dbReference>
<evidence type="ECO:0000256" key="5">
    <source>
        <dbReference type="ARBA" id="ARBA00022753"/>
    </source>
</evidence>
<evidence type="ECO:0000256" key="8">
    <source>
        <dbReference type="ARBA" id="ARBA00023034"/>
    </source>
</evidence>
<dbReference type="Gene3D" id="1.25.40.90">
    <property type="match status" value="1"/>
</dbReference>
<evidence type="ECO:0000256" key="3">
    <source>
        <dbReference type="ARBA" id="ARBA00008099"/>
    </source>
</evidence>
<dbReference type="Gene3D" id="2.60.40.1230">
    <property type="match status" value="1"/>
</dbReference>
<evidence type="ECO:0000259" key="11">
    <source>
        <dbReference type="PROSITE" id="PS50179"/>
    </source>
</evidence>
<keyword evidence="7" id="KW-0653">Protein transport</keyword>
<comment type="subcellular location">
    <subcellularLocation>
        <location evidence="2">Early endosome membrane</location>
        <topology evidence="2">Peripheral membrane protein</topology>
    </subcellularLocation>
    <subcellularLocation>
        <location evidence="1">Golgi apparatus</location>
        <location evidence="1">trans-Golgi network membrane</location>
        <topology evidence="1">Peripheral membrane protein</topology>
    </subcellularLocation>
</comment>
<evidence type="ECO:0000259" key="13">
    <source>
        <dbReference type="PROSITE" id="PS50909"/>
    </source>
</evidence>
<name>A0ABQ0FCS8_APOSI</name>
<evidence type="ECO:0000256" key="1">
    <source>
        <dbReference type="ARBA" id="ARBA00004150"/>
    </source>
</evidence>
<dbReference type="InterPro" id="IPR008152">
    <property type="entry name" value="Clathrin_a/b/g-adaptin_app_Ig"/>
</dbReference>
<evidence type="ECO:0000313" key="15">
    <source>
        <dbReference type="Proteomes" id="UP001623349"/>
    </source>
</evidence>
<dbReference type="Gene3D" id="1.20.5.170">
    <property type="match status" value="1"/>
</dbReference>
<evidence type="ECO:0000256" key="9">
    <source>
        <dbReference type="ARBA" id="ARBA00023136"/>
    </source>
</evidence>
<gene>
    <name evidence="14" type="ORF">APTSU1_001229800</name>
</gene>
<comment type="caution">
    <text evidence="14">The sequence shown here is derived from an EMBL/GenBank/DDBJ whole genome shotgun (WGS) entry which is preliminary data.</text>
</comment>
<evidence type="ECO:0000256" key="4">
    <source>
        <dbReference type="ARBA" id="ARBA00022448"/>
    </source>
</evidence>
<dbReference type="SMART" id="SM00809">
    <property type="entry name" value="Alpha_adaptinC2"/>
    <property type="match status" value="1"/>
</dbReference>
<evidence type="ECO:0000256" key="10">
    <source>
        <dbReference type="SAM" id="MobiDB-lite"/>
    </source>
</evidence>
<feature type="compositionally biased region" description="Low complexity" evidence="10">
    <location>
        <begin position="334"/>
        <end position="354"/>
    </location>
</feature>
<sequence length="691" mass="75319">MAEAEGESLESWLNKATNPSNRQEDWEYIIGFCDQINKELEGPQIAVRLLAHKIKSPQEWEAVQALTVLEACMKNCGRRLHNEVGKFRFLNELIKVVSPKYLGDRVSEKVKTKVIELLFSWTLALPEEAKIKDAYHMLKRQGIVQSDPPIPMDRTLIPSPPPRPKNPVFDDEEKSKLLARLLKSKNPDDLQEANRLIKSMVKEDEARIQKVTKRLHTLEEVNNNVKLLHEMLLHYSQECSSEADRELMRELFDRCENKRRTLFKLASETEDNDNSLGDILQASDNLSRVINSYKTIIEGQIINGEVTTSAMPDSEGNSHCGSQGTLIDLAEVDAPSSSSPVLAPASAPPTSGIPILPPPPQTSGPPRSHSSSQAEAPPGPDSANTALSLLDEELLCLGLTDAAPTAPRESAGNSQWHLFQNEPSSDLDFFSPRPVSAASCPSDGSLLPPPVSTSTLVPKAEPEGPEYPSSSTSNRLDTLDQLLEEAKVTSGLLKPVSCFSPGPTASPLLPASAPARPLLPFSTGPGSPLFQSPAFQSQGSPQKGPELSLASVHVPLESIKPSSALPVTAYDKNGFRILFHFAKECPPGRPDVLVVVVSMLNTAPLPVKSIVLQAAVPKSMKVKLQPPSGTELSPFSPIQPPAAITQVMLLANPMKEKVRLRYKLTFALGEQLSTELGEVDQFPPVEQWGNL</sequence>
<dbReference type="InterPro" id="IPR008942">
    <property type="entry name" value="ENTH_VHS"/>
</dbReference>
<dbReference type="Gene3D" id="1.20.58.160">
    <property type="match status" value="1"/>
</dbReference>
<dbReference type="Pfam" id="PF02883">
    <property type="entry name" value="Alpha_adaptinC2"/>
    <property type="match status" value="1"/>
</dbReference>
<dbReference type="PANTHER" id="PTHR45905:SF3">
    <property type="entry name" value="ADP-RIBOSYLATION FACTOR-BINDING PROTEIN GGA3"/>
    <property type="match status" value="1"/>
</dbReference>
<protein>
    <submittedName>
        <fullName evidence="14">ADP-ribosylation factor-binding protein GGA3</fullName>
    </submittedName>
</protein>
<dbReference type="InterPro" id="IPR046996">
    <property type="entry name" value="VHS_GGA3"/>
</dbReference>
<keyword evidence="5" id="KW-0967">Endosome</keyword>
<accession>A0ABQ0FCS8</accession>
<dbReference type="Pfam" id="PF18308">
    <property type="entry name" value="GGA_N-GAT"/>
    <property type="match status" value="1"/>
</dbReference>
<dbReference type="InterPro" id="IPR038425">
    <property type="entry name" value="GAT_sf"/>
</dbReference>
<dbReference type="CDD" id="cd17008">
    <property type="entry name" value="VHS_GGA3"/>
    <property type="match status" value="1"/>
</dbReference>
<dbReference type="PROSITE" id="PS50180">
    <property type="entry name" value="GAE"/>
    <property type="match status" value="1"/>
</dbReference>
<reference evidence="14 15" key="1">
    <citation type="submission" date="2024-08" db="EMBL/GenBank/DDBJ databases">
        <title>The draft genome of Apodemus speciosus.</title>
        <authorList>
            <person name="Nabeshima K."/>
            <person name="Suzuki S."/>
            <person name="Onuma M."/>
        </authorList>
    </citation>
    <scope>NUCLEOTIDE SEQUENCE [LARGE SCALE GENOMIC DNA]</scope>
    <source>
        <strain evidence="14">IB14-021</strain>
    </source>
</reference>
<feature type="region of interest" description="Disordered" evidence="10">
    <location>
        <begin position="429"/>
        <end position="474"/>
    </location>
</feature>
<dbReference type="Proteomes" id="UP001623349">
    <property type="component" value="Unassembled WGS sequence"/>
</dbReference>
<dbReference type="EMBL" id="BAAFST010000011">
    <property type="protein sequence ID" value="GAB1297062.1"/>
    <property type="molecule type" value="Genomic_DNA"/>
</dbReference>
<dbReference type="SUPFAM" id="SSF49348">
    <property type="entry name" value="Clathrin adaptor appendage domain"/>
    <property type="match status" value="1"/>
</dbReference>
<dbReference type="InterPro" id="IPR008153">
    <property type="entry name" value="GAE_dom"/>
</dbReference>
<dbReference type="Pfam" id="PF03127">
    <property type="entry name" value="GAT"/>
    <property type="match status" value="1"/>
</dbReference>
<dbReference type="InterPro" id="IPR027422">
    <property type="entry name" value="GGA1-3"/>
</dbReference>
<keyword evidence="4" id="KW-0813">Transport</keyword>
<evidence type="ECO:0000313" key="14">
    <source>
        <dbReference type="EMBL" id="GAB1297062.1"/>
    </source>
</evidence>
<proteinExistence type="inferred from homology"/>
<keyword evidence="8" id="KW-0333">Golgi apparatus</keyword>
<feature type="domain" description="GAT" evidence="13">
    <location>
        <begin position="171"/>
        <end position="298"/>
    </location>
</feature>
<evidence type="ECO:0000256" key="6">
    <source>
        <dbReference type="ARBA" id="ARBA00022843"/>
    </source>
</evidence>
<comment type="similarity">
    <text evidence="3">Belongs to the GGA protein family.</text>
</comment>
<evidence type="ECO:0000259" key="12">
    <source>
        <dbReference type="PROSITE" id="PS50180"/>
    </source>
</evidence>
<dbReference type="SMART" id="SM00288">
    <property type="entry name" value="VHS"/>
    <property type="match status" value="1"/>
</dbReference>
<feature type="domain" description="GAE" evidence="12">
    <location>
        <begin position="562"/>
        <end position="683"/>
    </location>
</feature>
<keyword evidence="6" id="KW-0832">Ubl conjugation</keyword>
<keyword evidence="9" id="KW-0472">Membrane</keyword>
<dbReference type="InterPro" id="IPR004152">
    <property type="entry name" value="GAT_dom"/>
</dbReference>
<feature type="domain" description="VHS" evidence="11">
    <location>
        <begin position="16"/>
        <end position="146"/>
    </location>
</feature>
<dbReference type="Pfam" id="PF00790">
    <property type="entry name" value="VHS"/>
    <property type="match status" value="1"/>
</dbReference>
<dbReference type="InterPro" id="IPR013041">
    <property type="entry name" value="Clathrin_app_Ig-like_sf"/>
</dbReference>